<name>A0ABS7FFJ1_9NEIS</name>
<dbReference type="RefSeq" id="WP_043577030.1">
    <property type="nucleotide sequence ID" value="NZ_CP142381.1"/>
</dbReference>
<evidence type="ECO:0000256" key="2">
    <source>
        <dbReference type="ARBA" id="ARBA00022723"/>
    </source>
</evidence>
<dbReference type="Gene3D" id="3.40.630.10">
    <property type="entry name" value="Zn peptidases"/>
    <property type="match status" value="1"/>
</dbReference>
<dbReference type="Pfam" id="PF24827">
    <property type="entry name" value="AstE_AspA_cat"/>
    <property type="match status" value="1"/>
</dbReference>
<dbReference type="Proteomes" id="UP000711178">
    <property type="component" value="Unassembled WGS sequence"/>
</dbReference>
<dbReference type="EMBL" id="JAHDTB010000012">
    <property type="protein sequence ID" value="MBW8288846.1"/>
    <property type="molecule type" value="Genomic_DNA"/>
</dbReference>
<protein>
    <submittedName>
        <fullName evidence="6">Succinylglutamate desuccinylase/aspartoacylase family protein</fullName>
    </submittedName>
</protein>
<dbReference type="InterPro" id="IPR055438">
    <property type="entry name" value="AstE_AspA_cat"/>
</dbReference>
<evidence type="ECO:0000313" key="7">
    <source>
        <dbReference type="Proteomes" id="UP000711178"/>
    </source>
</evidence>
<dbReference type="SUPFAM" id="SSF53187">
    <property type="entry name" value="Zn-dependent exopeptidases"/>
    <property type="match status" value="1"/>
</dbReference>
<evidence type="ECO:0000256" key="4">
    <source>
        <dbReference type="ARBA" id="ARBA00022833"/>
    </source>
</evidence>
<dbReference type="PANTHER" id="PTHR37326">
    <property type="entry name" value="BLL3975 PROTEIN"/>
    <property type="match status" value="1"/>
</dbReference>
<sequence>MLTRHHPLLSPSLGSQRALTSFHFGQAGRGEKVHIQASLHADELPGMLVAWHLKQRLLQLESEGAILGEIAVLPAANPIGLNQNQHNRLLGRFEMMSGQNFNRHYHAMAQPVFAAVRGQLGPDPRANTRLIRAAMKEELARQQPQSELQSLRHALHSLAFDADIMLDLHCDSRAELHVYTGTPLWDQCEPLSRYLGACASLLAEDSGDQPFDEACSQPWWQLRELAVQAGIDAPIEMACLAVTIELRGENDVNHEYAAKDAEAIIHFLQHRGAIAGDAPPLPPLRHPATPLAGSEDLLAPHAGVVVYRAAPGSLLSPGDLVADVIDPLNDTVSQVCTQRGGVLYATSDRPYATAGLGLARVAGSTAFKSGKLLTA</sequence>
<evidence type="ECO:0000313" key="6">
    <source>
        <dbReference type="EMBL" id="MBW8288846.1"/>
    </source>
</evidence>
<evidence type="ECO:0000256" key="3">
    <source>
        <dbReference type="ARBA" id="ARBA00022801"/>
    </source>
</evidence>
<keyword evidence="3" id="KW-0378">Hydrolase</keyword>
<dbReference type="InterPro" id="IPR053138">
    <property type="entry name" value="N-alpha-Ac-DABA_deacetylase"/>
</dbReference>
<dbReference type="CDD" id="cd06250">
    <property type="entry name" value="M14_PaAOTO_like"/>
    <property type="match status" value="1"/>
</dbReference>
<evidence type="ECO:0000259" key="5">
    <source>
        <dbReference type="Pfam" id="PF24827"/>
    </source>
</evidence>
<keyword evidence="4" id="KW-0862">Zinc</keyword>
<accession>A0ABS7FFJ1</accession>
<dbReference type="GeneID" id="89684294"/>
<gene>
    <name evidence="6" type="ORF">KIF53_14515</name>
</gene>
<keyword evidence="7" id="KW-1185">Reference proteome</keyword>
<feature type="domain" description="Succinylglutamate desuccinylase/Aspartoacylase catalytic" evidence="5">
    <location>
        <begin position="30"/>
        <end position="270"/>
    </location>
</feature>
<evidence type="ECO:0000256" key="1">
    <source>
        <dbReference type="ARBA" id="ARBA00001947"/>
    </source>
</evidence>
<proteinExistence type="predicted"/>
<comment type="cofactor">
    <cofactor evidence="1">
        <name>Zn(2+)</name>
        <dbReference type="ChEBI" id="CHEBI:29105"/>
    </cofactor>
</comment>
<keyword evidence="2" id="KW-0479">Metal-binding</keyword>
<reference evidence="6 7" key="1">
    <citation type="submission" date="2021-05" db="EMBL/GenBank/DDBJ databases">
        <title>Draft Whole Genome Sequencing Of Biosensor Chromobacterium violaceum Strain CV026 Reveals A Regulatory RNA In Chromobacterium violaceum Phenotype Regulatory Network.</title>
        <authorList>
            <person name="Hong K.W."/>
            <person name="Chan K.G."/>
            <person name="Chang C.-Y."/>
        </authorList>
    </citation>
    <scope>NUCLEOTIDE SEQUENCE [LARGE SCALE GENOMIC DNA]</scope>
    <source>
        <strain evidence="6 7">ATCC 31532</strain>
    </source>
</reference>
<organism evidence="6 7">
    <name type="scientific">Chromobacterium subtsugae</name>
    <dbReference type="NCBI Taxonomy" id="251747"/>
    <lineage>
        <taxon>Bacteria</taxon>
        <taxon>Pseudomonadati</taxon>
        <taxon>Pseudomonadota</taxon>
        <taxon>Betaproteobacteria</taxon>
        <taxon>Neisseriales</taxon>
        <taxon>Chromobacteriaceae</taxon>
        <taxon>Chromobacterium</taxon>
    </lineage>
</organism>
<comment type="caution">
    <text evidence="6">The sequence shown here is derived from an EMBL/GenBank/DDBJ whole genome shotgun (WGS) entry which is preliminary data.</text>
</comment>
<dbReference type="PANTHER" id="PTHR37326:SF1">
    <property type="entry name" value="BLL3975 PROTEIN"/>
    <property type="match status" value="1"/>
</dbReference>